<dbReference type="InterPro" id="IPR055557">
    <property type="entry name" value="DUF7133"/>
</dbReference>
<feature type="signal peptide" evidence="5">
    <location>
        <begin position="1"/>
        <end position="31"/>
    </location>
</feature>
<dbReference type="SUPFAM" id="SSF46626">
    <property type="entry name" value="Cytochrome c"/>
    <property type="match status" value="1"/>
</dbReference>
<evidence type="ECO:0000313" key="8">
    <source>
        <dbReference type="Proteomes" id="UP000274271"/>
    </source>
</evidence>
<evidence type="ECO:0000259" key="6">
    <source>
        <dbReference type="PROSITE" id="PS51007"/>
    </source>
</evidence>
<feature type="chain" id="PRO_5018136406" evidence="5">
    <location>
        <begin position="32"/>
        <end position="1163"/>
    </location>
</feature>
<keyword evidence="5" id="KW-0732">Signal</keyword>
<dbReference type="InterPro" id="IPR013428">
    <property type="entry name" value="Membrane-bound_put_N"/>
</dbReference>
<evidence type="ECO:0000256" key="3">
    <source>
        <dbReference type="ARBA" id="ARBA00023004"/>
    </source>
</evidence>
<proteinExistence type="predicted"/>
<dbReference type="SUPFAM" id="SSF50952">
    <property type="entry name" value="Soluble quinoprotein glucose dehydrogenase"/>
    <property type="match status" value="1"/>
</dbReference>
<name>A0A3P1CGQ9_9BACT</name>
<keyword evidence="3 4" id="KW-0408">Iron</keyword>
<dbReference type="SUPFAM" id="SSF48371">
    <property type="entry name" value="ARM repeat"/>
    <property type="match status" value="2"/>
</dbReference>
<dbReference type="NCBIfam" id="TIGR02603">
    <property type="entry name" value="CxxCH_TIGR02603"/>
    <property type="match status" value="1"/>
</dbReference>
<dbReference type="InterPro" id="IPR011041">
    <property type="entry name" value="Quinoprot_gluc/sorb_DH_b-prop"/>
</dbReference>
<feature type="domain" description="Cytochrome c" evidence="6">
    <location>
        <begin position="867"/>
        <end position="1004"/>
    </location>
</feature>
<dbReference type="PANTHER" id="PTHR33546:SF1">
    <property type="entry name" value="LARGE, MULTIFUNCTIONAL SECRETED PROTEIN"/>
    <property type="match status" value="1"/>
</dbReference>
<evidence type="ECO:0000313" key="7">
    <source>
        <dbReference type="EMBL" id="RRB12512.1"/>
    </source>
</evidence>
<evidence type="ECO:0000256" key="4">
    <source>
        <dbReference type="PROSITE-ProRule" id="PRU00433"/>
    </source>
</evidence>
<dbReference type="InterPro" id="IPR009056">
    <property type="entry name" value="Cyt_c-like_dom"/>
</dbReference>
<dbReference type="NCBIfam" id="TIGR02604">
    <property type="entry name" value="Piru_Ver_Nterm"/>
    <property type="match status" value="1"/>
</dbReference>
<dbReference type="InterPro" id="IPR011042">
    <property type="entry name" value="6-blade_b-propeller_TolB-like"/>
</dbReference>
<dbReference type="Gene3D" id="1.25.10.10">
    <property type="entry name" value="Leucine-rich Repeat Variant"/>
    <property type="match status" value="2"/>
</dbReference>
<reference evidence="7 8" key="1">
    <citation type="submission" date="2018-11" db="EMBL/GenBank/DDBJ databases">
        <authorList>
            <person name="Zhou Z."/>
            <person name="Wang G."/>
        </authorList>
    </citation>
    <scope>NUCLEOTIDE SEQUENCE [LARGE SCALE GENOMIC DNA]</scope>
    <source>
        <strain evidence="7 8">KCTC42998</strain>
    </source>
</reference>
<dbReference type="Gene3D" id="1.10.760.10">
    <property type="entry name" value="Cytochrome c-like domain"/>
    <property type="match status" value="1"/>
</dbReference>
<dbReference type="InterPro" id="IPR016024">
    <property type="entry name" value="ARM-type_fold"/>
</dbReference>
<dbReference type="Pfam" id="PF13646">
    <property type="entry name" value="HEAT_2"/>
    <property type="match status" value="2"/>
</dbReference>
<accession>A0A3P1CGQ9</accession>
<dbReference type="PANTHER" id="PTHR33546">
    <property type="entry name" value="LARGE, MULTIFUNCTIONAL SECRETED PROTEIN-RELATED"/>
    <property type="match status" value="1"/>
</dbReference>
<dbReference type="InterPro" id="IPR036909">
    <property type="entry name" value="Cyt_c-like_dom_sf"/>
</dbReference>
<keyword evidence="1 4" id="KW-0349">Heme</keyword>
<dbReference type="OrthoDB" id="9808161at2"/>
<dbReference type="GO" id="GO:0046872">
    <property type="term" value="F:metal ion binding"/>
    <property type="evidence" value="ECO:0007669"/>
    <property type="project" value="UniProtKB-KW"/>
</dbReference>
<dbReference type="Pfam" id="PF23500">
    <property type="entry name" value="DUF7133"/>
    <property type="match status" value="2"/>
</dbReference>
<gene>
    <name evidence="7" type="ORF">EHT87_20145</name>
</gene>
<dbReference type="GO" id="GO:0009055">
    <property type="term" value="F:electron transfer activity"/>
    <property type="evidence" value="ECO:0007669"/>
    <property type="project" value="InterPro"/>
</dbReference>
<dbReference type="AlphaFoldDB" id="A0A3P1CGQ9"/>
<comment type="caution">
    <text evidence="7">The sequence shown here is derived from an EMBL/GenBank/DDBJ whole genome shotgun (WGS) entry which is preliminary data.</text>
</comment>
<protein>
    <submittedName>
        <fullName evidence="7">Dehydrogenase</fullName>
    </submittedName>
</protein>
<sequence>MNVMKTSGPLKFLRRLILLPVILLITSSVKQDDRKDNPDPDVKHELESFKIADGFEVTLFAAEPLVAKPIQMNWDADGRLWVVSSTAYPHLKTGEEANDKIFVLEDTDGDGKADKSTIFAEGLLTPTGILPGDGGVYVANSTEILHFADTDGDGKADKKRRILNGFGTADTHHLIHTFRWGPEGLLYFNQSIYIYSHVETPTGIKRLEGGGVWQLNPKKLELDIYAKGLINPWGLQFDRWGQSFLTDGAGGEGINYAFPGATFVTSPGAARILRGLNPGQPKHSGLEVISGRHLPESWQGSVITNDFRANRINRFKLEEQGSGYASKQVEDLLWTDDVAFRPVDISVGPDGAIYVADWYNPIIQHGEVDFHDPRRDQQHGRIWRIVAKNRPLVKKPSLTKASVAELLETLKVPEDWTRSQAKQILKARGAKDVIPALQKWVQELDKKDANYEHHLLEALWTYQTLEVVNEPLLLSLLNAQSHNARAAALRALELWSNKINNIPALLTKAVADKHPQVRLEAVIALRKVKTAESARTALSVLDQSMDEFLDYALWQTVRELEPQWAKRLKTEPGFFGNARNTAFALKSASSPEAVSQLVQLYQNDQVPEAYQKDVLGSIARYGTAADLALLFDKAVQGNTGSNKSVAAQLAALEDAARRGVKPGQNLNRITAFIQNEDEAVATSAIRLVGLWHLDELTGTLVSLARKEDKNTRKAALGALATLKNDPSRKALIDLTGGKNPADLRLAAASQLVSVDAAEAAHIGTDLLRTLPAQTDVSELFQAFLTSKPNARALAEELTARKIPENRAREGRQILQRRVPYNLRNDEDVKLLTKSLEASGGVLAPEKMPQELNAQEISGLAKVAKETADPVKGELVFRKSTLTCLTCHAIGGAGGRIGPDLSSLGTSSPAETIIKSILYPNQSIKEGYELQRIAKKDGSELMGYIVSNGTSELVMRDVTGTEVSVPKSQINVIEKVPGSLMPAGLTASLDKEEFINLVGFLSKMGESGKFRVPTARFVRRWNTVAATKELTAKIRGEGAGYLVKENAKVSFQPAYSKVSGELPVDELPVIEANANKRYSFVRFEIEVVSKGNVNLALNSTAGITAWVGQKPLKLTDRGIVADLPQGVHAITLAIDRSVQKDGPLTVQLLDAENSPAQTRLVMGR</sequence>
<dbReference type="EMBL" id="RQJP01000004">
    <property type="protein sequence ID" value="RRB12512.1"/>
    <property type="molecule type" value="Genomic_DNA"/>
</dbReference>
<keyword evidence="8" id="KW-1185">Reference proteome</keyword>
<dbReference type="InterPro" id="IPR013427">
    <property type="entry name" value="Haem-bd_dom_put"/>
</dbReference>
<dbReference type="GO" id="GO:0020037">
    <property type="term" value="F:heme binding"/>
    <property type="evidence" value="ECO:0007669"/>
    <property type="project" value="InterPro"/>
</dbReference>
<evidence type="ECO:0000256" key="2">
    <source>
        <dbReference type="ARBA" id="ARBA00022723"/>
    </source>
</evidence>
<dbReference type="InterPro" id="IPR011989">
    <property type="entry name" value="ARM-like"/>
</dbReference>
<keyword evidence="2 4" id="KW-0479">Metal-binding</keyword>
<evidence type="ECO:0000256" key="5">
    <source>
        <dbReference type="SAM" id="SignalP"/>
    </source>
</evidence>
<dbReference type="Gene3D" id="2.120.10.30">
    <property type="entry name" value="TolB, C-terminal domain"/>
    <property type="match status" value="1"/>
</dbReference>
<dbReference type="Proteomes" id="UP000274271">
    <property type="component" value="Unassembled WGS sequence"/>
</dbReference>
<evidence type="ECO:0000256" key="1">
    <source>
        <dbReference type="ARBA" id="ARBA00022617"/>
    </source>
</evidence>
<dbReference type="PROSITE" id="PS51007">
    <property type="entry name" value="CYTC"/>
    <property type="match status" value="1"/>
</dbReference>
<organism evidence="7 8">
    <name type="scientific">Larkinella knui</name>
    <dbReference type="NCBI Taxonomy" id="2025310"/>
    <lineage>
        <taxon>Bacteria</taxon>
        <taxon>Pseudomonadati</taxon>
        <taxon>Bacteroidota</taxon>
        <taxon>Cytophagia</taxon>
        <taxon>Cytophagales</taxon>
        <taxon>Spirosomataceae</taxon>
        <taxon>Larkinella</taxon>
    </lineage>
</organism>